<sequence length="75" mass="8525">MNQVRTIGKAEENNPPYFYGQDNIQEKWNNDYRQKKITGSGLISSLSTSTIISMQLLTLKNWLKYPISQNGISSA</sequence>
<dbReference type="STRING" id="1445607.JCM10512_4366"/>
<name>W4UY86_9BACE</name>
<gene>
    <name evidence="1" type="ORF">JCM10512_4366</name>
</gene>
<reference evidence="1 2" key="1">
    <citation type="journal article" date="2014" name="Genome Announc.">
        <title>Draft Genome Sequence of Bacteroides reticulotermitis Strain JCM 10512T, Isolated from the Gut of a Termite.</title>
        <authorList>
            <person name="Yuki M."/>
            <person name="Oshima K."/>
            <person name="Suda W."/>
            <person name="Sakamoto M."/>
            <person name="Iida T."/>
            <person name="Hattori M."/>
            <person name="Ohkuma M."/>
        </authorList>
    </citation>
    <scope>NUCLEOTIDE SEQUENCE [LARGE SCALE GENOMIC DNA]</scope>
    <source>
        <strain evidence="1 2">JCM 10512</strain>
    </source>
</reference>
<keyword evidence="2" id="KW-1185">Reference proteome</keyword>
<proteinExistence type="predicted"/>
<evidence type="ECO:0000313" key="2">
    <source>
        <dbReference type="Proteomes" id="UP000019131"/>
    </source>
</evidence>
<accession>W4UY86</accession>
<dbReference type="Proteomes" id="UP000019131">
    <property type="component" value="Unassembled WGS sequence"/>
</dbReference>
<dbReference type="AlphaFoldDB" id="W4UY86"/>
<comment type="caution">
    <text evidence="1">The sequence shown here is derived from an EMBL/GenBank/DDBJ whole genome shotgun (WGS) entry which is preliminary data.</text>
</comment>
<evidence type="ECO:0000313" key="1">
    <source>
        <dbReference type="EMBL" id="GAE85896.1"/>
    </source>
</evidence>
<protein>
    <submittedName>
        <fullName evidence="1">Uncharacterized protein</fullName>
    </submittedName>
</protein>
<dbReference type="EMBL" id="BAIV01000032">
    <property type="protein sequence ID" value="GAE85896.1"/>
    <property type="molecule type" value="Genomic_DNA"/>
</dbReference>
<organism evidence="1 2">
    <name type="scientific">Bacteroides reticulotermitis JCM 10512</name>
    <dbReference type="NCBI Taxonomy" id="1445607"/>
    <lineage>
        <taxon>Bacteria</taxon>
        <taxon>Pseudomonadati</taxon>
        <taxon>Bacteroidota</taxon>
        <taxon>Bacteroidia</taxon>
        <taxon>Bacteroidales</taxon>
        <taxon>Bacteroidaceae</taxon>
        <taxon>Bacteroides</taxon>
    </lineage>
</organism>